<gene>
    <name evidence="4 5" type="primary">LOC113725869</name>
</gene>
<evidence type="ECO:0000313" key="3">
    <source>
        <dbReference type="Proteomes" id="UP001652660"/>
    </source>
</evidence>
<keyword evidence="2" id="KW-0175">Coiled coil</keyword>
<reference evidence="4 5" key="2">
    <citation type="submission" date="2025-05" db="UniProtKB">
        <authorList>
            <consortium name="RefSeq"/>
        </authorList>
    </citation>
    <scope>IDENTIFICATION</scope>
    <source>
        <tissue evidence="4 5">Leaves</tissue>
    </source>
</reference>
<proteinExistence type="inferred from homology"/>
<evidence type="ECO:0000256" key="2">
    <source>
        <dbReference type="SAM" id="Coils"/>
    </source>
</evidence>
<evidence type="ECO:0000313" key="5">
    <source>
        <dbReference type="RefSeq" id="XP_071931045.1"/>
    </source>
</evidence>
<accession>A0A6P6VQZ8</accession>
<evidence type="ECO:0000256" key="1">
    <source>
        <dbReference type="ARBA" id="ARBA00007478"/>
    </source>
</evidence>
<dbReference type="GeneID" id="113725869"/>
<evidence type="ECO:0000313" key="4">
    <source>
        <dbReference type="RefSeq" id="XP_027105076.2"/>
    </source>
</evidence>
<dbReference type="PANTHER" id="PTHR14894:SF0">
    <property type="entry name" value="CDK5 REGULATORY SUBUNIT-ASSOCIATED PROTEIN 3"/>
    <property type="match status" value="1"/>
</dbReference>
<organism evidence="3 4">
    <name type="scientific">Coffea arabica</name>
    <name type="common">Arabian coffee</name>
    <dbReference type="NCBI Taxonomy" id="13443"/>
    <lineage>
        <taxon>Eukaryota</taxon>
        <taxon>Viridiplantae</taxon>
        <taxon>Streptophyta</taxon>
        <taxon>Embryophyta</taxon>
        <taxon>Tracheophyta</taxon>
        <taxon>Spermatophyta</taxon>
        <taxon>Magnoliopsida</taxon>
        <taxon>eudicotyledons</taxon>
        <taxon>Gunneridae</taxon>
        <taxon>Pentapetalae</taxon>
        <taxon>asterids</taxon>
        <taxon>lamiids</taxon>
        <taxon>Gentianales</taxon>
        <taxon>Rubiaceae</taxon>
        <taxon>Ixoroideae</taxon>
        <taxon>Gardenieae complex</taxon>
        <taxon>Bertiereae - Coffeeae clade</taxon>
        <taxon>Coffeeae</taxon>
        <taxon>Coffea</taxon>
    </lineage>
</organism>
<dbReference type="GO" id="GO:0005739">
    <property type="term" value="C:mitochondrion"/>
    <property type="evidence" value="ECO:0007669"/>
    <property type="project" value="UniProtKB-SubCell"/>
</dbReference>
<name>A0A6P6VQZ8_COFAR</name>
<dbReference type="RefSeq" id="XP_071931045.1">
    <property type="nucleotide sequence ID" value="XM_072074944.1"/>
</dbReference>
<dbReference type="GO" id="GO:0007346">
    <property type="term" value="P:regulation of mitotic cell cycle"/>
    <property type="evidence" value="ECO:0007669"/>
    <property type="project" value="TreeGrafter"/>
</dbReference>
<dbReference type="RefSeq" id="XP_027105076.2">
    <property type="nucleotide sequence ID" value="XM_027249275.2"/>
</dbReference>
<dbReference type="AlphaFoldDB" id="A0A6P6VQZ8"/>
<protein>
    <submittedName>
        <fullName evidence="4 5">CDK5RAP3 protein homolog isoform X1</fullName>
    </submittedName>
</protein>
<dbReference type="PANTHER" id="PTHR14894">
    <property type="entry name" value="CDK5 REGULATORY SUBUNIT-ASSOCIATED PROTEIN 3"/>
    <property type="match status" value="1"/>
</dbReference>
<feature type="coiled-coil region" evidence="2">
    <location>
        <begin position="51"/>
        <end position="78"/>
    </location>
</feature>
<dbReference type="GO" id="GO:0012505">
    <property type="term" value="C:endomembrane system"/>
    <property type="evidence" value="ECO:0007669"/>
    <property type="project" value="TreeGrafter"/>
</dbReference>
<dbReference type="InterPro" id="IPR008491">
    <property type="entry name" value="CDK5RAP3"/>
</dbReference>
<sequence>MTFSSSQLQKAVIYLEGFQGAWEAIVRAFEKDSIFLGEAAQIMVQNVNYEIPYQKKQVQKIQQQLVELERKESEIKRNAALSATKYAEACQDLGLQGVNVRSELLETASKTLPSTFSRILEVLNGDSVSLAIEFYSAFVRDAHSEQEVSESKQCRNLNFLG</sequence>
<keyword evidence="3" id="KW-1185">Reference proteome</keyword>
<dbReference type="Pfam" id="PF05600">
    <property type="entry name" value="CDK5RAP3"/>
    <property type="match status" value="1"/>
</dbReference>
<reference evidence="3" key="1">
    <citation type="journal article" date="2025" name="Foods">
        <title>Unveiling the Microbial Signatures of Arabica Coffee Cherries: Insights into Ripeness Specific Diversity, Functional Traits, and Implications for Quality and Safety.</title>
        <authorList>
            <consortium name="RefSeq"/>
            <person name="Tenea G.N."/>
            <person name="Cifuentes V."/>
            <person name="Reyes P."/>
            <person name="Cevallos-Vallejos M."/>
        </authorList>
    </citation>
    <scope>NUCLEOTIDE SEQUENCE [LARGE SCALE GENOMIC DNA]</scope>
</reference>
<dbReference type="Proteomes" id="UP001652660">
    <property type="component" value="Chromosome 1c"/>
</dbReference>
<dbReference type="OrthoDB" id="340432at2759"/>
<comment type="similarity">
    <text evidence="1">Belongs to the CDK5RAP3 family.</text>
</comment>